<evidence type="ECO:0000313" key="3">
    <source>
        <dbReference type="EMBL" id="AFZ50272.1"/>
    </source>
</evidence>
<dbReference type="HOGENOM" id="CLU_032858_1_0_3"/>
<dbReference type="Pfam" id="PF16653">
    <property type="entry name" value="Sacchrp_dh_C"/>
    <property type="match status" value="1"/>
</dbReference>
<dbReference type="OrthoDB" id="528778at2"/>
<sequence>MTQNILIIGGNGKIGRCVARDISQQTEAKVTITGRKSSPYRDFPFLSLDLNDLATIQKTIYNYDLVVHVAGPFHHRDGRVLNCCLEAGVNYIDVSDHRSFHQQAVNYHQLASKAGITAILHTGVFPGISNLMARKGVEMLDTADSIHLYYLVAGSGGAGLTVMRTTFLGLKSPFSVWINGKWEEKSPYTDQEIVNFPHYGNAGVYWFDVAETYTLPQSFPVNTVVTKFGSLPDFYNHLTWISAHRFPSWILQNSIALEGLSRLSLAMAKVTDFWSGIGIAICAEVKGWKDGKKQTCNLEFYHENTSIAVGIGVGSIAQLLLKQEIKQPGVWSVEQIVNSDLFDKIMTERGLKIKASIAPDSE</sequence>
<dbReference type="InterPro" id="IPR032095">
    <property type="entry name" value="Sacchrp_dh-like_C"/>
</dbReference>
<feature type="domain" description="Saccharopine dehydrogenase NADP binding" evidence="1">
    <location>
        <begin position="5"/>
        <end position="119"/>
    </location>
</feature>
<evidence type="ECO:0000313" key="4">
    <source>
        <dbReference type="Proteomes" id="UP000010482"/>
    </source>
</evidence>
<organism evidence="3 4">
    <name type="scientific">Dactylococcopsis salina (strain PCC 8305)</name>
    <name type="common">Myxobactron salinum</name>
    <dbReference type="NCBI Taxonomy" id="13035"/>
    <lineage>
        <taxon>Bacteria</taxon>
        <taxon>Bacillati</taxon>
        <taxon>Cyanobacteriota</taxon>
        <taxon>Cyanophyceae</taxon>
        <taxon>Nodosilineales</taxon>
        <taxon>Cymatolegaceae</taxon>
        <taxon>Dactylococcopsis</taxon>
    </lineage>
</organism>
<dbReference type="eggNOG" id="COG1748">
    <property type="taxonomic scope" value="Bacteria"/>
</dbReference>
<feature type="domain" description="Saccharopine dehydrogenase-like C-terminal" evidence="2">
    <location>
        <begin position="164"/>
        <end position="348"/>
    </location>
</feature>
<accession>K9YUU3</accession>
<dbReference type="PATRIC" id="fig|13035.3.peg.1796"/>
<dbReference type="PANTHER" id="PTHR43796">
    <property type="entry name" value="CARBOXYNORSPERMIDINE SYNTHASE"/>
    <property type="match status" value="1"/>
</dbReference>
<proteinExistence type="predicted"/>
<dbReference type="Pfam" id="PF03435">
    <property type="entry name" value="Sacchrp_dh_NADP"/>
    <property type="match status" value="1"/>
</dbReference>
<protein>
    <submittedName>
        <fullName evidence="3">Saccharopine dehydrogenase-like oxidoreductase</fullName>
    </submittedName>
</protein>
<dbReference type="InterPro" id="IPR036291">
    <property type="entry name" value="NAD(P)-bd_dom_sf"/>
</dbReference>
<dbReference type="Gene3D" id="3.30.360.10">
    <property type="entry name" value="Dihydrodipicolinate Reductase, domain 2"/>
    <property type="match status" value="1"/>
</dbReference>
<evidence type="ECO:0000259" key="2">
    <source>
        <dbReference type="Pfam" id="PF16653"/>
    </source>
</evidence>
<dbReference type="EMBL" id="CP003944">
    <property type="protein sequence ID" value="AFZ50272.1"/>
    <property type="molecule type" value="Genomic_DNA"/>
</dbReference>
<dbReference type="AlphaFoldDB" id="K9YUU3"/>
<evidence type="ECO:0000259" key="1">
    <source>
        <dbReference type="Pfam" id="PF03435"/>
    </source>
</evidence>
<keyword evidence="4" id="KW-1185">Reference proteome</keyword>
<dbReference type="KEGG" id="dsl:Dacsa_1596"/>
<reference evidence="3" key="1">
    <citation type="submission" date="2012-04" db="EMBL/GenBank/DDBJ databases">
        <title>Finished genome of Dactylococcopsis salina PCC 8305.</title>
        <authorList>
            <consortium name="US DOE Joint Genome Institute"/>
            <person name="Gugger M."/>
            <person name="Coursin T."/>
            <person name="Rippka R."/>
            <person name="Tandeau De Marsac N."/>
            <person name="Huntemann M."/>
            <person name="Wei C.-L."/>
            <person name="Han J."/>
            <person name="Detter J.C."/>
            <person name="Han C."/>
            <person name="Tapia R."/>
            <person name="Daligault H."/>
            <person name="Chen A."/>
            <person name="Krypides N."/>
            <person name="Mavromatis K."/>
            <person name="Markowitz V."/>
            <person name="Szeto E."/>
            <person name="Ivanova N."/>
            <person name="Ovchinnikova G."/>
            <person name="Pagani I."/>
            <person name="Pati A."/>
            <person name="Goodwin L."/>
            <person name="Peters L."/>
            <person name="Pitluck S."/>
            <person name="Woyke T."/>
            <person name="Kerfeld C."/>
        </authorList>
    </citation>
    <scope>NUCLEOTIDE SEQUENCE [LARGE SCALE GENOMIC DNA]</scope>
    <source>
        <strain evidence="3">PCC 8305</strain>
    </source>
</reference>
<dbReference type="SUPFAM" id="SSF51735">
    <property type="entry name" value="NAD(P)-binding Rossmann-fold domains"/>
    <property type="match status" value="1"/>
</dbReference>
<dbReference type="PANTHER" id="PTHR43796:SF2">
    <property type="entry name" value="CARBOXYNORSPERMIDINE SYNTHASE"/>
    <property type="match status" value="1"/>
</dbReference>
<dbReference type="InterPro" id="IPR005097">
    <property type="entry name" value="Sacchrp_dh_NADP-bd"/>
</dbReference>
<dbReference type="Gene3D" id="3.40.50.720">
    <property type="entry name" value="NAD(P)-binding Rossmann-like Domain"/>
    <property type="match status" value="1"/>
</dbReference>
<dbReference type="Proteomes" id="UP000010482">
    <property type="component" value="Chromosome"/>
</dbReference>
<name>K9YUU3_DACS8</name>
<gene>
    <name evidence="3" type="ORF">Dacsa_1596</name>
</gene>
<dbReference type="STRING" id="13035.Dacsa_1596"/>